<dbReference type="SMART" id="SM00955">
    <property type="entry name" value="RNB"/>
    <property type="match status" value="1"/>
</dbReference>
<evidence type="ECO:0000313" key="2">
    <source>
        <dbReference type="EMBL" id="OLP05006.1"/>
    </source>
</evidence>
<name>A0A1Q8YAB4_9BURK</name>
<dbReference type="GO" id="GO:0006402">
    <property type="term" value="P:mRNA catabolic process"/>
    <property type="evidence" value="ECO:0007669"/>
    <property type="project" value="TreeGrafter"/>
</dbReference>
<proteinExistence type="predicted"/>
<dbReference type="InterPro" id="IPR040596">
    <property type="entry name" value="RNase_II_C_S1"/>
</dbReference>
<organism evidence="2 3">
    <name type="scientific">Rhodoferax antarcticus ANT.BR</name>
    <dbReference type="NCBI Taxonomy" id="1111071"/>
    <lineage>
        <taxon>Bacteria</taxon>
        <taxon>Pseudomonadati</taxon>
        <taxon>Pseudomonadota</taxon>
        <taxon>Betaproteobacteria</taxon>
        <taxon>Burkholderiales</taxon>
        <taxon>Comamonadaceae</taxon>
        <taxon>Rhodoferax</taxon>
    </lineage>
</organism>
<sequence length="494" mass="54354">MKPTAQTAHPHTRADLVHIATQAMIERGLEPEFSNQVKQQLESISGLGHESGPDIRDLTQLLWCSIDNDDSLDLDQLTACEALPKGAVRLWVAIADVDALVRKGSAIDRHAHINTTSVYTSARIFPMLPERLSTDLTSLNEGQDRLALVTEMVFDADGALSGSTVYRAVVRNQAKLAYDAVSAWIEGAGELPAPAAKVKGMDAQLHTQDDLAQRLRVRRRTAGALEFETFQPRAVFDGEQVVDIRQQLQNRGRQLIEEVMIATNGCTARYLSHHGGASLRRVVRSPERWLRIVAVAKEYGEALPTEPDAKALEAFLARRRRADPLRFPDLSLVIVKLMGRGEYVAEIPGAEPIGHFGLAVQDYTHSTAPNRRYPDLITSRLLKAALAHQPHPYSNAELGQLAEHCTRQEDAAQKVERRMRKSDAALLLESRLGEFFDAVVTGATLQGIWVRVFTPPAEGKLVSNGANLGVGDKVRVKLIAANVERGFIDFELAG</sequence>
<dbReference type="AlphaFoldDB" id="A0A1Q8YAB4"/>
<dbReference type="InterPro" id="IPR001900">
    <property type="entry name" value="RNase_II/R"/>
</dbReference>
<gene>
    <name evidence="2" type="ORF">BLL52_3826</name>
</gene>
<reference evidence="2 3" key="1">
    <citation type="submission" date="2017-01" db="EMBL/GenBank/DDBJ databases">
        <title>Genome sequence of Rhodoferax antarcticus ANT.BR, a psychrophilic purple nonsulfur bacterium from an Antarctic microbial mat.</title>
        <authorList>
            <person name="Baker J."/>
            <person name="Riester C."/>
            <person name="Skinner B."/>
            <person name="Newell A."/>
            <person name="Swingley W."/>
            <person name="Madigan M."/>
            <person name="Jung D."/>
            <person name="Asao M."/>
            <person name="Chen M."/>
            <person name="Loughlin P."/>
            <person name="Pan H."/>
            <person name="Lin S."/>
            <person name="Li N."/>
            <person name="Shaw J."/>
            <person name="Prado M."/>
            <person name="Sherman C."/>
            <person name="Li X."/>
            <person name="Tang J."/>
            <person name="Blankenship R."/>
            <person name="Zhao T."/>
            <person name="Touchman J."/>
            <person name="Sattley M."/>
        </authorList>
    </citation>
    <scope>NUCLEOTIDE SEQUENCE [LARGE SCALE GENOMIC DNA]</scope>
    <source>
        <strain evidence="2 3">ANT.BR</strain>
    </source>
</reference>
<evidence type="ECO:0000313" key="3">
    <source>
        <dbReference type="Proteomes" id="UP000185911"/>
    </source>
</evidence>
<dbReference type="Pfam" id="PF00773">
    <property type="entry name" value="RNB"/>
    <property type="match status" value="1"/>
</dbReference>
<dbReference type="Proteomes" id="UP000185911">
    <property type="component" value="Unassembled WGS sequence"/>
</dbReference>
<dbReference type="Pfam" id="PF18614">
    <property type="entry name" value="RNase_II_C_S1"/>
    <property type="match status" value="1"/>
</dbReference>
<dbReference type="GO" id="GO:0004540">
    <property type="term" value="F:RNA nuclease activity"/>
    <property type="evidence" value="ECO:0007669"/>
    <property type="project" value="InterPro"/>
</dbReference>
<accession>A0A1Q8YAB4</accession>
<dbReference type="InterPro" id="IPR050180">
    <property type="entry name" value="RNR_Ribonuclease"/>
</dbReference>
<dbReference type="EMBL" id="MSYM01000018">
    <property type="protein sequence ID" value="OLP05006.1"/>
    <property type="molecule type" value="Genomic_DNA"/>
</dbReference>
<protein>
    <submittedName>
        <fullName evidence="2">Exoribonuclease II</fullName>
    </submittedName>
</protein>
<keyword evidence="3" id="KW-1185">Reference proteome</keyword>
<dbReference type="PANTHER" id="PTHR23355:SF37">
    <property type="entry name" value="EXORIBONUCLEASE 2"/>
    <property type="match status" value="1"/>
</dbReference>
<dbReference type="SUPFAM" id="SSF50249">
    <property type="entry name" value="Nucleic acid-binding proteins"/>
    <property type="match status" value="1"/>
</dbReference>
<dbReference type="STRING" id="81479.RA876_12935"/>
<comment type="caution">
    <text evidence="2">The sequence shown here is derived from an EMBL/GenBank/DDBJ whole genome shotgun (WGS) entry which is preliminary data.</text>
</comment>
<dbReference type="InterPro" id="IPR012340">
    <property type="entry name" value="NA-bd_OB-fold"/>
</dbReference>
<dbReference type="RefSeq" id="WP_075587901.1">
    <property type="nucleotide sequence ID" value="NZ_MSYM01000018.1"/>
</dbReference>
<dbReference type="GO" id="GO:0003723">
    <property type="term" value="F:RNA binding"/>
    <property type="evidence" value="ECO:0007669"/>
    <property type="project" value="InterPro"/>
</dbReference>
<dbReference type="PANTHER" id="PTHR23355">
    <property type="entry name" value="RIBONUCLEASE"/>
    <property type="match status" value="1"/>
</dbReference>
<evidence type="ECO:0000259" key="1">
    <source>
        <dbReference type="SMART" id="SM00955"/>
    </source>
</evidence>
<dbReference type="GO" id="GO:0005829">
    <property type="term" value="C:cytosol"/>
    <property type="evidence" value="ECO:0007669"/>
    <property type="project" value="TreeGrafter"/>
</dbReference>
<feature type="domain" description="RNB" evidence="1">
    <location>
        <begin position="55"/>
        <end position="388"/>
    </location>
</feature>